<sequence length="151" mass="16234">MILTTLADSGAYEGLGPRVAAGLRWLREMDPAIADGRHAIDGGEGFALVSTYQTGPSTEKRFESHRVYVDLQYVAAGHERILHAPVGEMTVETPYEAATDIVFYADPPFSSSLLMRPGDLAVFHPGDGHKPGCMAGGRHEVKKVVVKVALS</sequence>
<gene>
    <name evidence="1" type="ORF">AVDCRST_MAG89-4028</name>
</gene>
<dbReference type="InterPro" id="IPR004375">
    <property type="entry name" value="NanQ/TabA/YiaL"/>
</dbReference>
<name>A0A6J4MPE9_9BACT</name>
<dbReference type="Gene3D" id="2.60.120.370">
    <property type="entry name" value="YhcH/YjgK/YiaL"/>
    <property type="match status" value="1"/>
</dbReference>
<protein>
    <recommendedName>
        <fullName evidence="2">Beta-D-galactosidase</fullName>
    </recommendedName>
</protein>
<dbReference type="EMBL" id="CADCTV010000845">
    <property type="protein sequence ID" value="CAA9365113.1"/>
    <property type="molecule type" value="Genomic_DNA"/>
</dbReference>
<dbReference type="Pfam" id="PF04074">
    <property type="entry name" value="DUF386"/>
    <property type="match status" value="1"/>
</dbReference>
<accession>A0A6J4MPE9</accession>
<dbReference type="GO" id="GO:0005829">
    <property type="term" value="C:cytosol"/>
    <property type="evidence" value="ECO:0007669"/>
    <property type="project" value="TreeGrafter"/>
</dbReference>
<dbReference type="InterPro" id="IPR037012">
    <property type="entry name" value="NanQ/TabA/YiaL_sf"/>
</dbReference>
<dbReference type="NCBIfam" id="TIGR00022">
    <property type="entry name" value="YhcH/YjgK/YiaL family protein"/>
    <property type="match status" value="1"/>
</dbReference>
<dbReference type="AlphaFoldDB" id="A0A6J4MPE9"/>
<dbReference type="PANTHER" id="PTHR34986:SF1">
    <property type="entry name" value="PROTEIN YIAL"/>
    <property type="match status" value="1"/>
</dbReference>
<dbReference type="PANTHER" id="PTHR34986">
    <property type="entry name" value="EVOLVED BETA-GALACTOSIDASE SUBUNIT BETA"/>
    <property type="match status" value="1"/>
</dbReference>
<reference evidence="1" key="1">
    <citation type="submission" date="2020-02" db="EMBL/GenBank/DDBJ databases">
        <authorList>
            <person name="Meier V. D."/>
        </authorList>
    </citation>
    <scope>NUCLEOTIDE SEQUENCE</scope>
    <source>
        <strain evidence="1">AVDCRST_MAG89</strain>
    </source>
</reference>
<evidence type="ECO:0008006" key="2">
    <source>
        <dbReference type="Google" id="ProtNLM"/>
    </source>
</evidence>
<evidence type="ECO:0000313" key="1">
    <source>
        <dbReference type="EMBL" id="CAA9365113.1"/>
    </source>
</evidence>
<dbReference type="SUPFAM" id="SSF51197">
    <property type="entry name" value="Clavaminate synthase-like"/>
    <property type="match status" value="1"/>
</dbReference>
<organism evidence="1">
    <name type="scientific">uncultured Gemmatimonadota bacterium</name>
    <dbReference type="NCBI Taxonomy" id="203437"/>
    <lineage>
        <taxon>Bacteria</taxon>
        <taxon>Pseudomonadati</taxon>
        <taxon>Gemmatimonadota</taxon>
        <taxon>environmental samples</taxon>
    </lineage>
</organism>
<proteinExistence type="predicted"/>